<dbReference type="FunFam" id="3.40.630.30:FF:000002">
    <property type="entry name" value="Histone acetyltransferase"/>
    <property type="match status" value="1"/>
</dbReference>
<proteinExistence type="inferred from homology"/>
<dbReference type="Gene3D" id="3.30.60.60">
    <property type="entry name" value="N-acetyl transferase-like"/>
    <property type="match status" value="1"/>
</dbReference>
<evidence type="ECO:0000256" key="17">
    <source>
        <dbReference type="ARBA" id="ARBA00047787"/>
    </source>
</evidence>
<evidence type="ECO:0000256" key="9">
    <source>
        <dbReference type="ARBA" id="ARBA00022853"/>
    </source>
</evidence>
<keyword evidence="4" id="KW-0597">Phosphoprotein</keyword>
<dbReference type="EC" id="2.3.1.48" evidence="22"/>
<dbReference type="GO" id="GO:0051241">
    <property type="term" value="P:negative regulation of multicellular organismal process"/>
    <property type="evidence" value="ECO:0007669"/>
    <property type="project" value="UniProtKB-ARBA"/>
</dbReference>
<dbReference type="SMART" id="SM00298">
    <property type="entry name" value="CHROMO"/>
    <property type="match status" value="1"/>
</dbReference>
<dbReference type="PANTHER" id="PTHR10615:SF82">
    <property type="entry name" value="HISTONE ACETYLTRANSFERASE KAT8"/>
    <property type="match status" value="1"/>
</dbReference>
<dbReference type="Gene3D" id="2.30.30.140">
    <property type="match status" value="1"/>
</dbReference>
<dbReference type="FunFam" id="3.30.60.60:FF:000001">
    <property type="entry name" value="Histone acetyltransferase"/>
    <property type="match status" value="1"/>
</dbReference>
<evidence type="ECO:0000256" key="1">
    <source>
        <dbReference type="ARBA" id="ARBA00004123"/>
    </source>
</evidence>
<dbReference type="FunFam" id="2.30.30.140:FF:000039">
    <property type="entry name" value="Histone acetyltransferase"/>
    <property type="match status" value="1"/>
</dbReference>
<feature type="region of interest" description="Disordered" evidence="23">
    <location>
        <begin position="1"/>
        <end position="87"/>
    </location>
</feature>
<dbReference type="InterPro" id="IPR040706">
    <property type="entry name" value="Zf-MYST"/>
</dbReference>
<keyword evidence="14" id="KW-0804">Transcription</keyword>
<dbReference type="CDD" id="cd04301">
    <property type="entry name" value="NAT_SF"/>
    <property type="match status" value="1"/>
</dbReference>
<dbReference type="Proteomes" id="UP000314980">
    <property type="component" value="Unassembled WGS sequence"/>
</dbReference>
<keyword evidence="10" id="KW-0007">Acetylation</keyword>
<keyword evidence="7" id="KW-0863">Zinc-finger</keyword>
<dbReference type="Gene3D" id="3.40.630.30">
    <property type="match status" value="1"/>
</dbReference>
<evidence type="ECO:0000256" key="19">
    <source>
        <dbReference type="ARBA" id="ARBA00051681"/>
    </source>
</evidence>
<keyword evidence="12" id="KW-0496">Mitochondrion</keyword>
<evidence type="ECO:0000256" key="16">
    <source>
        <dbReference type="ARBA" id="ARBA00023315"/>
    </source>
</evidence>
<dbReference type="Gene3D" id="1.10.10.10">
    <property type="entry name" value="Winged helix-like DNA-binding domain superfamily/Winged helix DNA-binding domain"/>
    <property type="match status" value="1"/>
</dbReference>
<dbReference type="Pfam" id="PF17772">
    <property type="entry name" value="zf-MYST"/>
    <property type="match status" value="1"/>
</dbReference>
<gene>
    <name evidence="25" type="primary">KAT8</name>
</gene>
<reference evidence="25" key="3">
    <citation type="submission" date="2025-09" db="UniProtKB">
        <authorList>
            <consortium name="Ensembl"/>
        </authorList>
    </citation>
    <scope>IDENTIFICATION</scope>
</reference>
<dbReference type="GO" id="GO:0046972">
    <property type="term" value="F:histone H4K16 acetyltransferase activity"/>
    <property type="evidence" value="ECO:0007669"/>
    <property type="project" value="TreeGrafter"/>
</dbReference>
<keyword evidence="8" id="KW-0862">Zinc</keyword>
<dbReference type="GO" id="GO:0040029">
    <property type="term" value="P:epigenetic regulation of gene expression"/>
    <property type="evidence" value="ECO:0007669"/>
    <property type="project" value="UniProtKB-ARBA"/>
</dbReference>
<evidence type="ECO:0000256" key="23">
    <source>
        <dbReference type="SAM" id="MobiDB-lite"/>
    </source>
</evidence>
<reference evidence="26" key="1">
    <citation type="submission" date="2015-09" db="EMBL/GenBank/DDBJ databases">
        <authorList>
            <person name="Sai Rama Sridatta P."/>
        </authorList>
    </citation>
    <scope>NUCLEOTIDE SEQUENCE [LARGE SCALE GENOMIC DNA]</scope>
</reference>
<dbReference type="GO" id="GO:0035267">
    <property type="term" value="C:NuA4 histone acetyltransferase complex"/>
    <property type="evidence" value="ECO:0007669"/>
    <property type="project" value="TreeGrafter"/>
</dbReference>
<evidence type="ECO:0000256" key="5">
    <source>
        <dbReference type="ARBA" id="ARBA00022679"/>
    </source>
</evidence>
<dbReference type="STRING" id="8187.ENSLCAP00010023837"/>
<dbReference type="InterPro" id="IPR025995">
    <property type="entry name" value="Tudor-knot"/>
</dbReference>
<evidence type="ECO:0000256" key="21">
    <source>
        <dbReference type="PIRSR" id="PIRSR602717-51"/>
    </source>
</evidence>
<feature type="active site" description="Proton donor/acceptor" evidence="21">
    <location>
        <position position="398"/>
    </location>
</feature>
<comment type="similarity">
    <text evidence="3 22">Belongs to the MYST (SAS/MOZ) family.</text>
</comment>
<keyword evidence="15 22" id="KW-0539">Nucleus</keyword>
<evidence type="ECO:0000256" key="11">
    <source>
        <dbReference type="ARBA" id="ARBA00023015"/>
    </source>
</evidence>
<protein>
    <recommendedName>
        <fullName evidence="22">Histone acetyltransferase</fullName>
        <ecNumber evidence="22">2.3.1.48</ecNumber>
    </recommendedName>
</protein>
<organism evidence="25 26">
    <name type="scientific">Lates calcarifer</name>
    <name type="common">Barramundi</name>
    <name type="synonym">Holocentrus calcarifer</name>
    <dbReference type="NCBI Taxonomy" id="8187"/>
    <lineage>
        <taxon>Eukaryota</taxon>
        <taxon>Metazoa</taxon>
        <taxon>Chordata</taxon>
        <taxon>Craniata</taxon>
        <taxon>Vertebrata</taxon>
        <taxon>Euteleostomi</taxon>
        <taxon>Actinopterygii</taxon>
        <taxon>Neopterygii</taxon>
        <taxon>Teleostei</taxon>
        <taxon>Neoteleostei</taxon>
        <taxon>Acanthomorphata</taxon>
        <taxon>Carangaria</taxon>
        <taxon>Carangaria incertae sedis</taxon>
        <taxon>Centropomidae</taxon>
        <taxon>Lates</taxon>
    </lineage>
</organism>
<keyword evidence="6" id="KW-0479">Metal-binding</keyword>
<dbReference type="SUPFAM" id="SSF54160">
    <property type="entry name" value="Chromo domain-like"/>
    <property type="match status" value="1"/>
</dbReference>
<dbReference type="GO" id="GO:0061920">
    <property type="term" value="F:protein propionyltransferase activity"/>
    <property type="evidence" value="ECO:0007669"/>
    <property type="project" value="RHEA"/>
</dbReference>
<dbReference type="InterPro" id="IPR016181">
    <property type="entry name" value="Acyl_CoA_acyltransferase"/>
</dbReference>
<evidence type="ECO:0000256" key="22">
    <source>
        <dbReference type="RuleBase" id="RU361211"/>
    </source>
</evidence>
<evidence type="ECO:0000313" key="26">
    <source>
        <dbReference type="Proteomes" id="UP000314980"/>
    </source>
</evidence>
<evidence type="ECO:0000256" key="6">
    <source>
        <dbReference type="ARBA" id="ARBA00022723"/>
    </source>
</evidence>
<comment type="catalytic activity">
    <reaction evidence="17">
        <text>L-lysyl-[protein] + acetyl-CoA = N(6)-acetyl-L-lysyl-[protein] + CoA + H(+)</text>
        <dbReference type="Rhea" id="RHEA:45948"/>
        <dbReference type="Rhea" id="RHEA-COMP:9752"/>
        <dbReference type="Rhea" id="RHEA-COMP:10731"/>
        <dbReference type="ChEBI" id="CHEBI:15378"/>
        <dbReference type="ChEBI" id="CHEBI:29969"/>
        <dbReference type="ChEBI" id="CHEBI:57287"/>
        <dbReference type="ChEBI" id="CHEBI:57288"/>
        <dbReference type="ChEBI" id="CHEBI:61930"/>
    </reaction>
    <physiologicalReaction direction="left-to-right" evidence="17">
        <dbReference type="Rhea" id="RHEA:45949"/>
    </physiologicalReaction>
</comment>
<dbReference type="GO" id="GO:0044545">
    <property type="term" value="C:NSL complex"/>
    <property type="evidence" value="ECO:0007669"/>
    <property type="project" value="UniProtKB-ARBA"/>
</dbReference>
<evidence type="ECO:0000256" key="12">
    <source>
        <dbReference type="ARBA" id="ARBA00023128"/>
    </source>
</evidence>
<keyword evidence="16" id="KW-0012">Acyltransferase</keyword>
<dbReference type="InterPro" id="IPR002717">
    <property type="entry name" value="HAT_MYST-type"/>
</dbReference>
<evidence type="ECO:0000256" key="10">
    <source>
        <dbReference type="ARBA" id="ARBA00022990"/>
    </source>
</evidence>
<evidence type="ECO:0000256" key="8">
    <source>
        <dbReference type="ARBA" id="ARBA00022833"/>
    </source>
</evidence>
<feature type="compositionally biased region" description="Basic and acidic residues" evidence="23">
    <location>
        <begin position="18"/>
        <end position="40"/>
    </location>
</feature>
<evidence type="ECO:0000256" key="18">
    <source>
        <dbReference type="ARBA" id="ARBA00048940"/>
    </source>
</evidence>
<dbReference type="CDD" id="cd18984">
    <property type="entry name" value="CBD_MOF_like"/>
    <property type="match status" value="1"/>
</dbReference>
<comment type="catalytic activity">
    <reaction evidence="22">
        <text>L-lysyl-[protein] + acetyl-CoA = N(6)-acetyl-L-lysyl-[protein] + CoA + H(+)</text>
        <dbReference type="Rhea" id="RHEA:45948"/>
        <dbReference type="Rhea" id="RHEA-COMP:9752"/>
        <dbReference type="Rhea" id="RHEA-COMP:10731"/>
        <dbReference type="ChEBI" id="CHEBI:15378"/>
        <dbReference type="ChEBI" id="CHEBI:29969"/>
        <dbReference type="ChEBI" id="CHEBI:57287"/>
        <dbReference type="ChEBI" id="CHEBI:57288"/>
        <dbReference type="ChEBI" id="CHEBI:61930"/>
        <dbReference type="EC" id="2.3.1.48"/>
    </reaction>
</comment>
<evidence type="ECO:0000256" key="20">
    <source>
        <dbReference type="ARBA" id="ARBA00062668"/>
    </source>
</evidence>
<keyword evidence="13" id="KW-0010">Activator</keyword>
<dbReference type="Ensembl" id="ENSLCAT00010024357.1">
    <property type="protein sequence ID" value="ENSLCAP00010023837.1"/>
    <property type="gene ID" value="ENSLCAG00010011145.1"/>
</dbReference>
<keyword evidence="26" id="KW-1185">Reference proteome</keyword>
<dbReference type="Pfam" id="PF11717">
    <property type="entry name" value="Tudor-knot"/>
    <property type="match status" value="1"/>
</dbReference>
<comment type="subunit">
    <text evidence="20">Component of a multisubunit histone acetyltransferase complex (MSL) at least composed of the MOF/KAT8, MSL1/hampin, MSL2L1 and MSL3L1. Component of the NSL complex at least composed of MOF/KAT8, KANSL1, KANSL2, KANSL3, MCRS1, PHF20, OGT1/OGT, WDR5 and HCFC1. Component of some MLL1/MLL complex, at least composed of the core components KMT2A/MLL1, ASH2L, HCFC1, WDR5 and RBBP5, as well as the facultative components BACC1, CHD8, E2F6, HSP70, INO80C, KANSL1, LAS1L, MAX, MCRS1, MGA, MOF/KAT8, PELP1, PHF20, PRP31, RING2, RUVB1/TIP49A, RUVB2/TIP49B, SENP3, TAF1, TAF4, TAF6, TAF7, TAF9 and TEX10. Interacts with the chromodomain of MORF4L1/MRG15. Interacts with ATM (via its Tudor-knot domain); possibly regulating the activity of ATM. Interacts with NELFD.</text>
</comment>
<dbReference type="InterPro" id="IPR036388">
    <property type="entry name" value="WH-like_DNA-bd_sf"/>
</dbReference>
<dbReference type="InParanoid" id="A0A4W6DFD3"/>
<keyword evidence="11" id="KW-0805">Transcription regulation</keyword>
<dbReference type="AlphaFoldDB" id="A0A4W6DFD3"/>
<dbReference type="InterPro" id="IPR016197">
    <property type="entry name" value="Chromo-like_dom_sf"/>
</dbReference>
<sequence>MKGMTGGSDFHKNYNSNKDSECRMDVDMDSSHIESERGELDSSIPAACSSNGSGGEEDEAEAVGRGRQAGGSSSQHTPDGGVLGSGREQEVSVEIGETYLCQRADKTWHTAEVIQSRLNEQEGREEFYVHYVGFNRRLDEWVGKARLALTKTVKDAVRKSTEIGGVGDLGDQPERKITRNQKRKHDEINHVQKTYAEMDPTTAALEKEHEAITKVKYVDKIQIGNFEIDAWYFSPFPEDYGKQPKLWICEYCLKYMKFEKTFRHHLFDLRPLCLQSHCQWKQPPGKEIYRRSNISVFEVDGRDHKIYCQNLCLLAKLFLDHKTLYFDVEPFIFYILTEVNKQGAHIVGYFSKEKESPDGNNVACILTLPPYQRRGYGKFLIAFSYELSKLESTVGSPEKPLSDLGKLSYRSYWSWVLLEILRDFRGTLSIKDLSQMTSITQSDIISTLQSLNMVKYWKGQHVICVTPKLVEEHLKSAQYKKPPITVVQKSAVCSSLLDTMCLKWAPPKNKQAKLSKK</sequence>
<dbReference type="InterPro" id="IPR050603">
    <property type="entry name" value="MYST_HAT"/>
</dbReference>
<evidence type="ECO:0000313" key="25">
    <source>
        <dbReference type="Ensembl" id="ENSLCAP00010023837.1"/>
    </source>
</evidence>
<dbReference type="InterPro" id="IPR000953">
    <property type="entry name" value="Chromo/chromo_shadow_dom"/>
</dbReference>
<dbReference type="GO" id="GO:0030097">
    <property type="term" value="P:hemopoiesis"/>
    <property type="evidence" value="ECO:0007669"/>
    <property type="project" value="UniProtKB-ARBA"/>
</dbReference>
<dbReference type="GO" id="GO:0072487">
    <property type="term" value="C:MSL complex"/>
    <property type="evidence" value="ECO:0007669"/>
    <property type="project" value="TreeGrafter"/>
</dbReference>
<dbReference type="GO" id="GO:0031981">
    <property type="term" value="C:nuclear lumen"/>
    <property type="evidence" value="ECO:0007669"/>
    <property type="project" value="UniProtKB-ARBA"/>
</dbReference>
<dbReference type="GO" id="GO:0045595">
    <property type="term" value="P:regulation of cell differentiation"/>
    <property type="evidence" value="ECO:0007669"/>
    <property type="project" value="UniProtKB-ARBA"/>
</dbReference>
<dbReference type="SUPFAM" id="SSF55729">
    <property type="entry name" value="Acyl-CoA N-acyltransferases (Nat)"/>
    <property type="match status" value="1"/>
</dbReference>
<accession>A0A4W6DFD3</accession>
<dbReference type="PANTHER" id="PTHR10615">
    <property type="entry name" value="HISTONE ACETYLTRANSFERASE"/>
    <property type="match status" value="1"/>
</dbReference>
<dbReference type="GO" id="GO:1903108">
    <property type="term" value="P:regulation of mitochondrial transcription"/>
    <property type="evidence" value="ECO:0007669"/>
    <property type="project" value="UniProtKB-ARBA"/>
</dbReference>
<evidence type="ECO:0000256" key="3">
    <source>
        <dbReference type="ARBA" id="ARBA00010107"/>
    </source>
</evidence>
<evidence type="ECO:0000256" key="15">
    <source>
        <dbReference type="ARBA" id="ARBA00023242"/>
    </source>
</evidence>
<name>A0A4W6DFD3_LATCA</name>
<evidence type="ECO:0000256" key="2">
    <source>
        <dbReference type="ARBA" id="ARBA00004173"/>
    </source>
</evidence>
<dbReference type="GeneTree" id="ENSGT00940000159512"/>
<comment type="catalytic activity">
    <reaction evidence="19">
        <text>propanoyl-CoA + L-lysyl-[protein] = N(6)-propanoyl-L-lysyl-[protein] + CoA + H(+)</text>
        <dbReference type="Rhea" id="RHEA:54020"/>
        <dbReference type="Rhea" id="RHEA-COMP:9752"/>
        <dbReference type="Rhea" id="RHEA-COMP:13758"/>
        <dbReference type="ChEBI" id="CHEBI:15378"/>
        <dbReference type="ChEBI" id="CHEBI:29969"/>
        <dbReference type="ChEBI" id="CHEBI:57287"/>
        <dbReference type="ChEBI" id="CHEBI:57392"/>
        <dbReference type="ChEBI" id="CHEBI:138019"/>
    </reaction>
    <physiologicalReaction direction="left-to-right" evidence="19">
        <dbReference type="Rhea" id="RHEA:54021"/>
    </physiologicalReaction>
</comment>
<keyword evidence="5" id="KW-0808">Transferase</keyword>
<feature type="domain" description="MYST-type HAT" evidence="24">
    <location>
        <begin position="213"/>
        <end position="506"/>
    </location>
</feature>
<dbReference type="GO" id="GO:0008270">
    <property type="term" value="F:zinc ion binding"/>
    <property type="evidence" value="ECO:0007669"/>
    <property type="project" value="UniProtKB-KW"/>
</dbReference>
<dbReference type="Pfam" id="PF01853">
    <property type="entry name" value="MOZ_SAS"/>
    <property type="match status" value="1"/>
</dbReference>
<dbReference type="FunFam" id="1.10.10.10:FF:000022">
    <property type="entry name" value="Histone acetyltransferase"/>
    <property type="match status" value="1"/>
</dbReference>
<evidence type="ECO:0000259" key="24">
    <source>
        <dbReference type="PROSITE" id="PS51726"/>
    </source>
</evidence>
<comment type="catalytic activity">
    <reaction evidence="18">
        <text>L-lysyl-[histone] + acetyl-CoA = N(6)-acetyl-L-lysyl-[histone] + CoA + H(+)</text>
        <dbReference type="Rhea" id="RHEA:21992"/>
        <dbReference type="Rhea" id="RHEA-COMP:9845"/>
        <dbReference type="Rhea" id="RHEA-COMP:11338"/>
        <dbReference type="ChEBI" id="CHEBI:15378"/>
        <dbReference type="ChEBI" id="CHEBI:29969"/>
        <dbReference type="ChEBI" id="CHEBI:57287"/>
        <dbReference type="ChEBI" id="CHEBI:57288"/>
        <dbReference type="ChEBI" id="CHEBI:61930"/>
        <dbReference type="EC" id="2.3.1.48"/>
    </reaction>
    <physiologicalReaction direction="left-to-right" evidence="18">
        <dbReference type="Rhea" id="RHEA:21993"/>
    </physiologicalReaction>
</comment>
<reference evidence="25" key="2">
    <citation type="submission" date="2025-08" db="UniProtKB">
        <authorList>
            <consortium name="Ensembl"/>
        </authorList>
    </citation>
    <scope>IDENTIFICATION</scope>
</reference>
<dbReference type="PROSITE" id="PS51726">
    <property type="entry name" value="MYST_HAT"/>
    <property type="match status" value="1"/>
</dbReference>
<evidence type="ECO:0000256" key="13">
    <source>
        <dbReference type="ARBA" id="ARBA00023159"/>
    </source>
</evidence>
<evidence type="ECO:0000256" key="7">
    <source>
        <dbReference type="ARBA" id="ARBA00022771"/>
    </source>
</evidence>
<keyword evidence="9" id="KW-0156">Chromatin regulator</keyword>
<dbReference type="GO" id="GO:0005739">
    <property type="term" value="C:mitochondrion"/>
    <property type="evidence" value="ECO:0007669"/>
    <property type="project" value="UniProtKB-SubCell"/>
</dbReference>
<evidence type="ECO:0000256" key="14">
    <source>
        <dbReference type="ARBA" id="ARBA00023163"/>
    </source>
</evidence>
<dbReference type="GO" id="GO:0022008">
    <property type="term" value="P:neurogenesis"/>
    <property type="evidence" value="ECO:0007669"/>
    <property type="project" value="UniProtKB-ARBA"/>
</dbReference>
<dbReference type="GO" id="GO:0045893">
    <property type="term" value="P:positive regulation of DNA-templated transcription"/>
    <property type="evidence" value="ECO:0007669"/>
    <property type="project" value="UniProtKB-ARBA"/>
</dbReference>
<evidence type="ECO:0000256" key="4">
    <source>
        <dbReference type="ARBA" id="ARBA00022553"/>
    </source>
</evidence>
<comment type="subcellular location">
    <subcellularLocation>
        <location evidence="2">Mitochondrion</location>
    </subcellularLocation>
    <subcellularLocation>
        <location evidence="1 22">Nucleus</location>
    </subcellularLocation>
</comment>